<dbReference type="SUPFAM" id="SSF55383">
    <property type="entry name" value="Copper amine oxidase, domain N"/>
    <property type="match status" value="1"/>
</dbReference>
<accession>A0ABS4JEU0</accession>
<dbReference type="InterPro" id="IPR036582">
    <property type="entry name" value="Mao_N_sf"/>
</dbReference>
<feature type="domain" description="Copper amine oxidase-like N-terminal" evidence="2">
    <location>
        <begin position="46"/>
        <end position="138"/>
    </location>
</feature>
<evidence type="ECO:0000259" key="2">
    <source>
        <dbReference type="Pfam" id="PF07833"/>
    </source>
</evidence>
<comment type="caution">
    <text evidence="3">The sequence shown here is derived from an EMBL/GenBank/DDBJ whole genome shotgun (WGS) entry which is preliminary data.</text>
</comment>
<protein>
    <recommendedName>
        <fullName evidence="2">Copper amine oxidase-like N-terminal domain-containing protein</fullName>
    </recommendedName>
</protein>
<keyword evidence="1" id="KW-0732">Signal</keyword>
<gene>
    <name evidence="3" type="ORF">J2Z69_001237</name>
</gene>
<evidence type="ECO:0000256" key="1">
    <source>
        <dbReference type="SAM" id="SignalP"/>
    </source>
</evidence>
<name>A0ABS4JEU0_9BACL</name>
<proteinExistence type="predicted"/>
<feature type="signal peptide" evidence="1">
    <location>
        <begin position="1"/>
        <end position="19"/>
    </location>
</feature>
<dbReference type="InterPro" id="IPR012854">
    <property type="entry name" value="Cu_amine_oxidase-like_N"/>
</dbReference>
<evidence type="ECO:0000313" key="3">
    <source>
        <dbReference type="EMBL" id="MBP2000218.1"/>
    </source>
</evidence>
<organism evidence="3 4">
    <name type="scientific">Paenibacillus shirakamiensis</name>
    <dbReference type="NCBI Taxonomy" id="1265935"/>
    <lineage>
        <taxon>Bacteria</taxon>
        <taxon>Bacillati</taxon>
        <taxon>Bacillota</taxon>
        <taxon>Bacilli</taxon>
        <taxon>Bacillales</taxon>
        <taxon>Paenibacillaceae</taxon>
        <taxon>Paenibacillus</taxon>
    </lineage>
</organism>
<dbReference type="EMBL" id="JAGGLD010000001">
    <property type="protein sequence ID" value="MBP2000218.1"/>
    <property type="molecule type" value="Genomic_DNA"/>
</dbReference>
<reference evidence="3 4" key="1">
    <citation type="submission" date="2021-03" db="EMBL/GenBank/DDBJ databases">
        <title>Genomic Encyclopedia of Type Strains, Phase IV (KMG-IV): sequencing the most valuable type-strain genomes for metagenomic binning, comparative biology and taxonomic classification.</title>
        <authorList>
            <person name="Goeker M."/>
        </authorList>
    </citation>
    <scope>NUCLEOTIDE SEQUENCE [LARGE SCALE GENOMIC DNA]</scope>
    <source>
        <strain evidence="3 4">DSM 26806</strain>
    </source>
</reference>
<dbReference type="Proteomes" id="UP001519288">
    <property type="component" value="Unassembled WGS sequence"/>
</dbReference>
<sequence>MKKYMYVLLLSILGWTVQANLTHAKDNTILHSTPVLKVNDYVVAFTYPKPPYIDEHQRLMVPLRAVAEILGAKVSYDPARKSASLSRGQSNLNVTIGSSRAFFNEQEKGMDTVPVVSEGAVFVPLRWITESLQLKLNHHNLGVVTVIDPQALKAGRFFYLSDDDRFGIQRLSNPYVFQISDFTVSPATLSAFSSSQGYEYAQSLQFKAKNITGHDLPQGAADFHMIISNSSDGVFFNDTEMTSVDIKDKVRPAIQKGGLLRADTQFTVQFKKSNSLSFVLVAPRSLKVTP</sequence>
<feature type="chain" id="PRO_5045323836" description="Copper amine oxidase-like N-terminal domain-containing protein" evidence="1">
    <location>
        <begin position="20"/>
        <end position="290"/>
    </location>
</feature>
<keyword evidence="4" id="KW-1185">Reference proteome</keyword>
<dbReference type="Pfam" id="PF07833">
    <property type="entry name" value="Cu_amine_oxidN1"/>
    <property type="match status" value="1"/>
</dbReference>
<evidence type="ECO:0000313" key="4">
    <source>
        <dbReference type="Proteomes" id="UP001519288"/>
    </source>
</evidence>
<dbReference type="RefSeq" id="WP_209860059.1">
    <property type="nucleotide sequence ID" value="NZ_JAGGLD010000001.1"/>
</dbReference>
<dbReference type="Gene3D" id="3.30.457.10">
    <property type="entry name" value="Copper amine oxidase-like, N-terminal domain"/>
    <property type="match status" value="1"/>
</dbReference>